<dbReference type="Proteomes" id="UP001341840">
    <property type="component" value="Unassembled WGS sequence"/>
</dbReference>
<evidence type="ECO:0000313" key="2">
    <source>
        <dbReference type="Proteomes" id="UP001341840"/>
    </source>
</evidence>
<dbReference type="EMBL" id="JASCZI010272183">
    <property type="protein sequence ID" value="MED6220850.1"/>
    <property type="molecule type" value="Genomic_DNA"/>
</dbReference>
<accession>A0ABU6ZFX2</accession>
<reference evidence="1 2" key="1">
    <citation type="journal article" date="2023" name="Plants (Basel)">
        <title>Bridging the Gap: Combining Genomics and Transcriptomics Approaches to Understand Stylosanthes scabra, an Orphan Legume from the Brazilian Caatinga.</title>
        <authorList>
            <person name="Ferreira-Neto J.R.C."/>
            <person name="da Silva M.D."/>
            <person name="Binneck E."/>
            <person name="de Melo N.F."/>
            <person name="da Silva R.H."/>
            <person name="de Melo A.L.T.M."/>
            <person name="Pandolfi V."/>
            <person name="Bustamante F.O."/>
            <person name="Brasileiro-Vidal A.C."/>
            <person name="Benko-Iseppon A.M."/>
        </authorList>
    </citation>
    <scope>NUCLEOTIDE SEQUENCE [LARGE SCALE GENOMIC DNA]</scope>
    <source>
        <tissue evidence="1">Leaves</tissue>
    </source>
</reference>
<organism evidence="1 2">
    <name type="scientific">Stylosanthes scabra</name>
    <dbReference type="NCBI Taxonomy" id="79078"/>
    <lineage>
        <taxon>Eukaryota</taxon>
        <taxon>Viridiplantae</taxon>
        <taxon>Streptophyta</taxon>
        <taxon>Embryophyta</taxon>
        <taxon>Tracheophyta</taxon>
        <taxon>Spermatophyta</taxon>
        <taxon>Magnoliopsida</taxon>
        <taxon>eudicotyledons</taxon>
        <taxon>Gunneridae</taxon>
        <taxon>Pentapetalae</taxon>
        <taxon>rosids</taxon>
        <taxon>fabids</taxon>
        <taxon>Fabales</taxon>
        <taxon>Fabaceae</taxon>
        <taxon>Papilionoideae</taxon>
        <taxon>50 kb inversion clade</taxon>
        <taxon>dalbergioids sensu lato</taxon>
        <taxon>Dalbergieae</taxon>
        <taxon>Pterocarpus clade</taxon>
        <taxon>Stylosanthes</taxon>
    </lineage>
</organism>
<sequence>TSQQHCKYFYWLDMLVEENTKGWGIGKNTIFMVRRLKELEQRVEELDMELNLKM</sequence>
<evidence type="ECO:0000313" key="1">
    <source>
        <dbReference type="EMBL" id="MED6220850.1"/>
    </source>
</evidence>
<name>A0ABU6ZFX2_9FABA</name>
<keyword evidence="2" id="KW-1185">Reference proteome</keyword>
<proteinExistence type="predicted"/>
<protein>
    <submittedName>
        <fullName evidence="1">Uncharacterized protein</fullName>
    </submittedName>
</protein>
<feature type="non-terminal residue" evidence="1">
    <location>
        <position position="1"/>
    </location>
</feature>
<gene>
    <name evidence="1" type="ORF">PIB30_048812</name>
</gene>
<comment type="caution">
    <text evidence="1">The sequence shown here is derived from an EMBL/GenBank/DDBJ whole genome shotgun (WGS) entry which is preliminary data.</text>
</comment>